<organism evidence="2">
    <name type="scientific">Billgrantia gudaonensis</name>
    <dbReference type="NCBI Taxonomy" id="376427"/>
    <lineage>
        <taxon>Bacteria</taxon>
        <taxon>Pseudomonadati</taxon>
        <taxon>Pseudomonadota</taxon>
        <taxon>Gammaproteobacteria</taxon>
        <taxon>Oceanospirillales</taxon>
        <taxon>Halomonadaceae</taxon>
        <taxon>Billgrantia</taxon>
    </lineage>
</organism>
<dbReference type="AlphaFoldDB" id="A0A3S0NEJ7"/>
<accession>A0A3S0NEJ7</accession>
<evidence type="ECO:0000313" key="2">
    <source>
        <dbReference type="EMBL" id="RUA22187.1"/>
    </source>
</evidence>
<feature type="compositionally biased region" description="Basic and acidic residues" evidence="1">
    <location>
        <begin position="67"/>
        <end position="78"/>
    </location>
</feature>
<dbReference type="EMBL" id="RXHI01000022">
    <property type="protein sequence ID" value="RUA22187.1"/>
    <property type="molecule type" value="Genomic_DNA"/>
</dbReference>
<feature type="region of interest" description="Disordered" evidence="1">
    <location>
        <begin position="67"/>
        <end position="114"/>
    </location>
</feature>
<comment type="caution">
    <text evidence="2">The sequence shown here is derived from an EMBL/GenBank/DDBJ whole genome shotgun (WGS) entry which is preliminary data.</text>
</comment>
<protein>
    <submittedName>
        <fullName evidence="2">Uncharacterized protein</fullName>
    </submittedName>
</protein>
<evidence type="ECO:0000256" key="1">
    <source>
        <dbReference type="SAM" id="MobiDB-lite"/>
    </source>
</evidence>
<reference evidence="2" key="1">
    <citation type="submission" date="2018-12" db="EMBL/GenBank/DDBJ databases">
        <authorList>
            <person name="Jadhav K."/>
            <person name="Kushwaha B."/>
            <person name="Jadhav I."/>
        </authorList>
    </citation>
    <scope>NUCLEOTIDE SEQUENCE [LARGE SCALE GENOMIC DNA]</scope>
    <source>
        <strain evidence="2">SBS 10</strain>
    </source>
</reference>
<gene>
    <name evidence="2" type="ORF">DSL92_07250</name>
</gene>
<name>A0A3S0NEJ7_9GAMM</name>
<sequence>MARSRRGAGLEENERLRAALLSSVSTICARHWLRSSAPPARCVSWPAISEDDRRQLLDGILAESERLNHISEPARHDAPGAGRAQDRATGSPSTNVGGRRPKRLGSSWKVWRRA</sequence>
<proteinExistence type="predicted"/>